<dbReference type="RefSeq" id="WP_394317672.1">
    <property type="nucleotide sequence ID" value="NZ_JBHMQV010000009.1"/>
</dbReference>
<accession>A0ABV6TDI4</accession>
<feature type="DNA-binding region" description="H-T-H motif" evidence="4">
    <location>
        <begin position="31"/>
        <end position="50"/>
    </location>
</feature>
<dbReference type="PROSITE" id="PS50977">
    <property type="entry name" value="HTH_TETR_2"/>
    <property type="match status" value="1"/>
</dbReference>
<feature type="domain" description="HTH tetR-type" evidence="5">
    <location>
        <begin position="8"/>
        <end position="68"/>
    </location>
</feature>
<gene>
    <name evidence="6" type="ORF">ACFH04_09100</name>
</gene>
<dbReference type="InterPro" id="IPR009057">
    <property type="entry name" value="Homeodomain-like_sf"/>
</dbReference>
<evidence type="ECO:0000256" key="3">
    <source>
        <dbReference type="ARBA" id="ARBA00023163"/>
    </source>
</evidence>
<dbReference type="SUPFAM" id="SSF48498">
    <property type="entry name" value="Tetracyclin repressor-like, C-terminal domain"/>
    <property type="match status" value="1"/>
</dbReference>
<keyword evidence="7" id="KW-1185">Reference proteome</keyword>
<dbReference type="Gene3D" id="1.10.357.10">
    <property type="entry name" value="Tetracycline Repressor, domain 2"/>
    <property type="match status" value="1"/>
</dbReference>
<reference evidence="6 7" key="1">
    <citation type="submission" date="2024-09" db="EMBL/GenBank/DDBJ databases">
        <authorList>
            <person name="Sun Q."/>
            <person name="Mori K."/>
        </authorList>
    </citation>
    <scope>NUCLEOTIDE SEQUENCE [LARGE SCALE GENOMIC DNA]</scope>
    <source>
        <strain evidence="6 7">JCM 4557</strain>
    </source>
</reference>
<evidence type="ECO:0000313" key="7">
    <source>
        <dbReference type="Proteomes" id="UP001589887"/>
    </source>
</evidence>
<dbReference type="EMBL" id="JBHMQV010000009">
    <property type="protein sequence ID" value="MFC0843869.1"/>
    <property type="molecule type" value="Genomic_DNA"/>
</dbReference>
<keyword evidence="1" id="KW-0805">Transcription regulation</keyword>
<dbReference type="PANTHER" id="PTHR47506:SF1">
    <property type="entry name" value="HTH-TYPE TRANSCRIPTIONAL REGULATOR YJDC"/>
    <property type="match status" value="1"/>
</dbReference>
<dbReference type="PANTHER" id="PTHR47506">
    <property type="entry name" value="TRANSCRIPTIONAL REGULATORY PROTEIN"/>
    <property type="match status" value="1"/>
</dbReference>
<dbReference type="Proteomes" id="UP001589887">
    <property type="component" value="Unassembled WGS sequence"/>
</dbReference>
<sequence length="209" mass="22006">MPGGRPRSYDPELALNAAMLTFWARGYEGTAMSDLTTAMGMSAPTIYAAFGDKEALFRQVVERYMAGPGSYMEAALAQPTADAVARTFLHSAVEAVAGDHTPHGCLIVHSALAVHPRSSPVQEYLTGLREDGVRCLADRLDSFSDADGLPPGSNTAALARLLVTLVQGLAVQAASGAPREALHSVADQAMACWPNRGGRLAGRARRRGA</sequence>
<dbReference type="InterPro" id="IPR001647">
    <property type="entry name" value="HTH_TetR"/>
</dbReference>
<evidence type="ECO:0000256" key="1">
    <source>
        <dbReference type="ARBA" id="ARBA00023015"/>
    </source>
</evidence>
<evidence type="ECO:0000313" key="6">
    <source>
        <dbReference type="EMBL" id="MFC0843869.1"/>
    </source>
</evidence>
<comment type="caution">
    <text evidence="6">The sequence shown here is derived from an EMBL/GenBank/DDBJ whole genome shotgun (WGS) entry which is preliminary data.</text>
</comment>
<keyword evidence="2 4" id="KW-0238">DNA-binding</keyword>
<dbReference type="InterPro" id="IPR036271">
    <property type="entry name" value="Tet_transcr_reg_TetR-rel_C_sf"/>
</dbReference>
<dbReference type="SUPFAM" id="SSF46689">
    <property type="entry name" value="Homeodomain-like"/>
    <property type="match status" value="1"/>
</dbReference>
<dbReference type="Pfam" id="PF00440">
    <property type="entry name" value="TetR_N"/>
    <property type="match status" value="1"/>
</dbReference>
<keyword evidence="3" id="KW-0804">Transcription</keyword>
<dbReference type="Gene3D" id="1.10.10.60">
    <property type="entry name" value="Homeodomain-like"/>
    <property type="match status" value="1"/>
</dbReference>
<protein>
    <submittedName>
        <fullName evidence="6">TetR/AcrR family transcriptional regulator</fullName>
    </submittedName>
</protein>
<name>A0ABV6TDI4_9ACTN</name>
<organism evidence="6 7">
    <name type="scientific">Streptomyces noboritoensis</name>
    <dbReference type="NCBI Taxonomy" id="67337"/>
    <lineage>
        <taxon>Bacteria</taxon>
        <taxon>Bacillati</taxon>
        <taxon>Actinomycetota</taxon>
        <taxon>Actinomycetes</taxon>
        <taxon>Kitasatosporales</taxon>
        <taxon>Streptomycetaceae</taxon>
        <taxon>Streptomyces</taxon>
    </lineage>
</organism>
<evidence type="ECO:0000256" key="4">
    <source>
        <dbReference type="PROSITE-ProRule" id="PRU00335"/>
    </source>
</evidence>
<evidence type="ECO:0000256" key="2">
    <source>
        <dbReference type="ARBA" id="ARBA00023125"/>
    </source>
</evidence>
<evidence type="ECO:0000259" key="5">
    <source>
        <dbReference type="PROSITE" id="PS50977"/>
    </source>
</evidence>
<proteinExistence type="predicted"/>